<dbReference type="AlphaFoldDB" id="A0A0F5YH91"/>
<comment type="catalytic activity">
    <reaction evidence="13 14">
        <text>UDP-N-acetyl-alpha-D-muramate + L-alanine + ATP = UDP-N-acetyl-alpha-D-muramoyl-L-alanine + ADP + phosphate + H(+)</text>
        <dbReference type="Rhea" id="RHEA:23372"/>
        <dbReference type="ChEBI" id="CHEBI:15378"/>
        <dbReference type="ChEBI" id="CHEBI:30616"/>
        <dbReference type="ChEBI" id="CHEBI:43474"/>
        <dbReference type="ChEBI" id="CHEBI:57972"/>
        <dbReference type="ChEBI" id="CHEBI:70757"/>
        <dbReference type="ChEBI" id="CHEBI:83898"/>
        <dbReference type="ChEBI" id="CHEBI:456216"/>
        <dbReference type="EC" id="6.3.2.8"/>
    </reaction>
</comment>
<sequence>MPSSVDFSGRPFHFIGIGGIGMSALAYILAKRNLPISGSDLQTTHITQRLQGLGAHIFWSQDASNFAAFAPKIDPNSTPKSLNLGQTNGSEQAVMITTGMIEPKVNGKASPSMHLPQVICSTAIHPENSEYKAALELGCPIFHRSDLLAALIEEYQSIAVAGTHGKTTTSSLIAYMMLKAGLDPTILVGGEVSAWEGNARVGQSPYLVAEADESDGSLVKFAPAIGIITNIELDHPDHYESLDQVVSTFEVFAEHCKTLIGCIDCQTLRERIQPHISYSLNPNSGADYTVEAVKYHSEGSQAQVWERGQLLGELHVKLLGQHNLQNALAAVAVGRYLGLEFSSIAQAIATFEGAKRRFEHRGSCNGILFVDDYAHHPSEIRATLAAARLRKTPGSPSNPQVKRVVAIFQPHRYSRTQAFLSEFAQCFSDADRVVVTDIYSAGEPNTTQINGQQLADLIATYHPQVDYRQSLDSVKTLLTEILQPGDLALFLGAGNLNKIIPEALAFYQSQHQPEVEPRQPSARSTR</sequence>
<dbReference type="PANTHER" id="PTHR43445:SF3">
    <property type="entry name" value="UDP-N-ACETYLMURAMATE--L-ALANINE LIGASE"/>
    <property type="match status" value="1"/>
</dbReference>
<keyword evidence="12 14" id="KW-0961">Cell wall biogenesis/degradation</keyword>
<feature type="transmembrane region" description="Helical" evidence="15">
    <location>
        <begin position="12"/>
        <end position="30"/>
    </location>
</feature>
<dbReference type="InterPro" id="IPR036615">
    <property type="entry name" value="Mur_ligase_C_dom_sf"/>
</dbReference>
<dbReference type="Pfam" id="PF02875">
    <property type="entry name" value="Mur_ligase_C"/>
    <property type="match status" value="1"/>
</dbReference>
<dbReference type="InterPro" id="IPR005758">
    <property type="entry name" value="UDP-N-AcMur_Ala_ligase_MurC"/>
</dbReference>
<name>A0A0F5YH91_9CYAN</name>
<evidence type="ECO:0000259" key="18">
    <source>
        <dbReference type="Pfam" id="PF08245"/>
    </source>
</evidence>
<keyword evidence="7 14" id="KW-0547">Nucleotide-binding</keyword>
<keyword evidence="10 14" id="KW-0573">Peptidoglycan synthesis</keyword>
<reference evidence="19 21" key="1">
    <citation type="submission" date="2015-06" db="EMBL/GenBank/DDBJ databases">
        <title>Draft genome assembly of filamentous brackish cyanobacterium Limnoraphis robusta strain CS-951.</title>
        <authorList>
            <person name="Willis A."/>
            <person name="Parks M."/>
            <person name="Burford M.A."/>
        </authorList>
    </citation>
    <scope>NUCLEOTIDE SEQUENCE [LARGE SCALE GENOMIC DNA]</scope>
    <source>
        <strain evidence="19 21">CS-951</strain>
    </source>
</reference>
<protein>
    <recommendedName>
        <fullName evidence="3 14">UDP-N-acetylmuramate--L-alanine ligase</fullName>
        <ecNumber evidence="3 14">6.3.2.8</ecNumber>
    </recommendedName>
    <alternativeName>
        <fullName evidence="14">UDP-N-acetylmuramoyl-L-alanine synthetase</fullName>
    </alternativeName>
</protein>
<dbReference type="EC" id="6.3.2.8" evidence="3 14"/>
<dbReference type="InterPro" id="IPR050061">
    <property type="entry name" value="MurCDEF_pg_biosynth"/>
</dbReference>
<evidence type="ECO:0000256" key="7">
    <source>
        <dbReference type="ARBA" id="ARBA00022741"/>
    </source>
</evidence>
<dbReference type="InterPro" id="IPR004101">
    <property type="entry name" value="Mur_ligase_C"/>
</dbReference>
<evidence type="ECO:0000256" key="14">
    <source>
        <dbReference type="HAMAP-Rule" id="MF_00046"/>
    </source>
</evidence>
<keyword evidence="15" id="KW-0472">Membrane</keyword>
<dbReference type="Pfam" id="PF08245">
    <property type="entry name" value="Mur_ligase_M"/>
    <property type="match status" value="1"/>
</dbReference>
<keyword evidence="15" id="KW-1133">Transmembrane helix</keyword>
<dbReference type="InterPro" id="IPR013221">
    <property type="entry name" value="Mur_ligase_cen"/>
</dbReference>
<evidence type="ECO:0000256" key="8">
    <source>
        <dbReference type="ARBA" id="ARBA00022840"/>
    </source>
</evidence>
<keyword evidence="6 14" id="KW-0132">Cell division</keyword>
<evidence type="ECO:0000313" key="19">
    <source>
        <dbReference type="EMBL" id="KKD38113.1"/>
    </source>
</evidence>
<feature type="domain" description="Mur ligase N-terminal catalytic" evidence="16">
    <location>
        <begin position="12"/>
        <end position="155"/>
    </location>
</feature>
<keyword evidence="15" id="KW-0812">Transmembrane</keyword>
<proteinExistence type="inferred from homology"/>
<dbReference type="PATRIC" id="fig|1637645.4.peg.1161"/>
<dbReference type="EMBL" id="LATL02000073">
    <property type="protein sequence ID" value="KKD38113.1"/>
    <property type="molecule type" value="Genomic_DNA"/>
</dbReference>
<evidence type="ECO:0000256" key="4">
    <source>
        <dbReference type="ARBA" id="ARBA00022490"/>
    </source>
</evidence>
<comment type="caution">
    <text evidence="19">The sequence shown here is derived from an EMBL/GenBank/DDBJ whole genome shotgun (WGS) entry which is preliminary data.</text>
</comment>
<feature type="binding site" evidence="14">
    <location>
        <begin position="162"/>
        <end position="168"/>
    </location>
    <ligand>
        <name>ATP</name>
        <dbReference type="ChEBI" id="CHEBI:30616"/>
    </ligand>
</feature>
<comment type="pathway">
    <text evidence="2 14">Cell wall biogenesis; peptidoglycan biosynthesis.</text>
</comment>
<dbReference type="NCBIfam" id="TIGR01082">
    <property type="entry name" value="murC"/>
    <property type="match status" value="1"/>
</dbReference>
<dbReference type="GO" id="GO:0071555">
    <property type="term" value="P:cell wall organization"/>
    <property type="evidence" value="ECO:0007669"/>
    <property type="project" value="UniProtKB-KW"/>
</dbReference>
<dbReference type="Proteomes" id="UP000033607">
    <property type="component" value="Unassembled WGS sequence"/>
</dbReference>
<dbReference type="GO" id="GO:0008360">
    <property type="term" value="P:regulation of cell shape"/>
    <property type="evidence" value="ECO:0007669"/>
    <property type="project" value="UniProtKB-KW"/>
</dbReference>
<dbReference type="SUPFAM" id="SSF53623">
    <property type="entry name" value="MurD-like peptide ligases, catalytic domain"/>
    <property type="match status" value="1"/>
</dbReference>
<evidence type="ECO:0000256" key="1">
    <source>
        <dbReference type="ARBA" id="ARBA00004496"/>
    </source>
</evidence>
<evidence type="ECO:0000256" key="11">
    <source>
        <dbReference type="ARBA" id="ARBA00023306"/>
    </source>
</evidence>
<dbReference type="PANTHER" id="PTHR43445">
    <property type="entry name" value="UDP-N-ACETYLMURAMATE--L-ALANINE LIGASE-RELATED"/>
    <property type="match status" value="1"/>
</dbReference>
<dbReference type="SUPFAM" id="SSF53244">
    <property type="entry name" value="MurD-like peptide ligases, peptide-binding domain"/>
    <property type="match status" value="1"/>
</dbReference>
<keyword evidence="4 14" id="KW-0963">Cytoplasm</keyword>
<evidence type="ECO:0000313" key="21">
    <source>
        <dbReference type="Proteomes" id="UP000033607"/>
    </source>
</evidence>
<feature type="domain" description="Mur ligase central" evidence="18">
    <location>
        <begin position="160"/>
        <end position="333"/>
    </location>
</feature>
<feature type="domain" description="Mur ligase C-terminal" evidence="17">
    <location>
        <begin position="356"/>
        <end position="494"/>
    </location>
</feature>
<dbReference type="InterPro" id="IPR000713">
    <property type="entry name" value="Mur_ligase_N"/>
</dbReference>
<evidence type="ECO:0000256" key="10">
    <source>
        <dbReference type="ARBA" id="ARBA00022984"/>
    </source>
</evidence>
<evidence type="ECO:0000259" key="17">
    <source>
        <dbReference type="Pfam" id="PF02875"/>
    </source>
</evidence>
<dbReference type="GO" id="GO:0005737">
    <property type="term" value="C:cytoplasm"/>
    <property type="evidence" value="ECO:0007669"/>
    <property type="project" value="UniProtKB-SubCell"/>
</dbReference>
<dbReference type="InterPro" id="IPR036565">
    <property type="entry name" value="Mur-like_cat_sf"/>
</dbReference>
<keyword evidence="11 14" id="KW-0131">Cell cycle</keyword>
<dbReference type="Gene3D" id="3.90.190.20">
    <property type="entry name" value="Mur ligase, C-terminal domain"/>
    <property type="match status" value="1"/>
</dbReference>
<keyword evidence="5 14" id="KW-0436">Ligase</keyword>
<evidence type="ECO:0000256" key="5">
    <source>
        <dbReference type="ARBA" id="ARBA00022598"/>
    </source>
</evidence>
<dbReference type="UniPathway" id="UPA00219"/>
<dbReference type="SUPFAM" id="SSF51984">
    <property type="entry name" value="MurCD N-terminal domain"/>
    <property type="match status" value="1"/>
</dbReference>
<comment type="similarity">
    <text evidence="14">Belongs to the MurCDEF family.</text>
</comment>
<comment type="function">
    <text evidence="14">Cell wall formation.</text>
</comment>
<evidence type="ECO:0000313" key="20">
    <source>
        <dbReference type="EMBL" id="KMW70759.1"/>
    </source>
</evidence>
<dbReference type="RefSeq" id="WP_046278535.1">
    <property type="nucleotide sequence ID" value="NZ_LATL02000062.1"/>
</dbReference>
<evidence type="ECO:0000259" key="16">
    <source>
        <dbReference type="Pfam" id="PF01225"/>
    </source>
</evidence>
<dbReference type="GO" id="GO:0008763">
    <property type="term" value="F:UDP-N-acetylmuramate-L-alanine ligase activity"/>
    <property type="evidence" value="ECO:0007669"/>
    <property type="project" value="UniProtKB-UniRule"/>
</dbReference>
<dbReference type="GO" id="GO:0009252">
    <property type="term" value="P:peptidoglycan biosynthetic process"/>
    <property type="evidence" value="ECO:0007669"/>
    <property type="project" value="UniProtKB-UniRule"/>
</dbReference>
<dbReference type="EMBL" id="LATL02000062">
    <property type="protein sequence ID" value="KMW70759.1"/>
    <property type="molecule type" value="Genomic_DNA"/>
</dbReference>
<evidence type="ECO:0000256" key="6">
    <source>
        <dbReference type="ARBA" id="ARBA00022618"/>
    </source>
</evidence>
<comment type="subcellular location">
    <subcellularLocation>
        <location evidence="1 14">Cytoplasm</location>
    </subcellularLocation>
</comment>
<evidence type="ECO:0000256" key="13">
    <source>
        <dbReference type="ARBA" id="ARBA00047833"/>
    </source>
</evidence>
<dbReference type="GO" id="GO:0051301">
    <property type="term" value="P:cell division"/>
    <property type="evidence" value="ECO:0007669"/>
    <property type="project" value="UniProtKB-KW"/>
</dbReference>
<keyword evidence="8 14" id="KW-0067">ATP-binding</keyword>
<evidence type="ECO:0000256" key="2">
    <source>
        <dbReference type="ARBA" id="ARBA00004752"/>
    </source>
</evidence>
<keyword evidence="9 14" id="KW-0133">Cell shape</keyword>
<evidence type="ECO:0000256" key="9">
    <source>
        <dbReference type="ARBA" id="ARBA00022960"/>
    </source>
</evidence>
<dbReference type="Gene3D" id="3.40.1190.10">
    <property type="entry name" value="Mur-like, catalytic domain"/>
    <property type="match status" value="1"/>
</dbReference>
<dbReference type="Pfam" id="PF01225">
    <property type="entry name" value="Mur_ligase"/>
    <property type="match status" value="1"/>
</dbReference>
<evidence type="ECO:0000256" key="12">
    <source>
        <dbReference type="ARBA" id="ARBA00023316"/>
    </source>
</evidence>
<dbReference type="OrthoDB" id="9804126at2"/>
<evidence type="ECO:0000256" key="3">
    <source>
        <dbReference type="ARBA" id="ARBA00012211"/>
    </source>
</evidence>
<dbReference type="Gene3D" id="3.40.50.720">
    <property type="entry name" value="NAD(P)-binding Rossmann-like Domain"/>
    <property type="match status" value="1"/>
</dbReference>
<dbReference type="HAMAP" id="MF_00046">
    <property type="entry name" value="MurC"/>
    <property type="match status" value="1"/>
</dbReference>
<accession>A0A0F5YH91</accession>
<gene>
    <name evidence="14" type="primary">murC</name>
    <name evidence="19" type="ORF">WN50_10720</name>
    <name evidence="20" type="ORF">WN50_32800</name>
</gene>
<evidence type="ECO:0000256" key="15">
    <source>
        <dbReference type="SAM" id="Phobius"/>
    </source>
</evidence>
<organism evidence="19 21">
    <name type="scientific">Limnoraphis robusta CS-951</name>
    <dbReference type="NCBI Taxonomy" id="1637645"/>
    <lineage>
        <taxon>Bacteria</taxon>
        <taxon>Bacillati</taxon>
        <taxon>Cyanobacteriota</taxon>
        <taxon>Cyanophyceae</taxon>
        <taxon>Oscillatoriophycideae</taxon>
        <taxon>Oscillatoriales</taxon>
        <taxon>Sirenicapillariaceae</taxon>
        <taxon>Limnoraphis</taxon>
    </lineage>
</organism>
<dbReference type="GO" id="GO:0005524">
    <property type="term" value="F:ATP binding"/>
    <property type="evidence" value="ECO:0007669"/>
    <property type="project" value="UniProtKB-UniRule"/>
</dbReference>